<evidence type="ECO:0000256" key="6">
    <source>
        <dbReference type="ARBA" id="ARBA00022679"/>
    </source>
</evidence>
<evidence type="ECO:0000256" key="7">
    <source>
        <dbReference type="ARBA" id="ARBA00022692"/>
    </source>
</evidence>
<dbReference type="SMART" id="SM00387">
    <property type="entry name" value="HATPase_c"/>
    <property type="match status" value="1"/>
</dbReference>
<keyword evidence="12" id="KW-0902">Two-component regulatory system</keyword>
<dbReference type="PRINTS" id="PR00344">
    <property type="entry name" value="BCTRLSENSOR"/>
</dbReference>
<dbReference type="GO" id="GO:0005886">
    <property type="term" value="C:plasma membrane"/>
    <property type="evidence" value="ECO:0007669"/>
    <property type="project" value="UniProtKB-SubCell"/>
</dbReference>
<protein>
    <recommendedName>
        <fullName evidence="3">histidine kinase</fullName>
        <ecNumber evidence="3">2.7.13.3</ecNumber>
    </recommendedName>
</protein>
<evidence type="ECO:0000259" key="15">
    <source>
        <dbReference type="PROSITE" id="PS50109"/>
    </source>
</evidence>
<evidence type="ECO:0000256" key="13">
    <source>
        <dbReference type="ARBA" id="ARBA00023136"/>
    </source>
</evidence>
<keyword evidence="17" id="KW-1185">Reference proteome</keyword>
<dbReference type="Pfam" id="PF02518">
    <property type="entry name" value="HATPase_c"/>
    <property type="match status" value="1"/>
</dbReference>
<dbReference type="EC" id="2.7.13.3" evidence="3"/>
<evidence type="ECO:0000256" key="1">
    <source>
        <dbReference type="ARBA" id="ARBA00000085"/>
    </source>
</evidence>
<comment type="catalytic activity">
    <reaction evidence="1">
        <text>ATP + protein L-histidine = ADP + protein N-phospho-L-histidine.</text>
        <dbReference type="EC" id="2.7.13.3"/>
    </reaction>
</comment>
<gene>
    <name evidence="16" type="ORF">J4H85_04030</name>
</gene>
<keyword evidence="6" id="KW-0808">Transferase</keyword>
<dbReference type="GO" id="GO:0000155">
    <property type="term" value="F:phosphorelay sensor kinase activity"/>
    <property type="evidence" value="ECO:0007669"/>
    <property type="project" value="InterPro"/>
</dbReference>
<dbReference type="SUPFAM" id="SSF55890">
    <property type="entry name" value="Sporulation response regulatory protein Spo0B"/>
    <property type="match status" value="1"/>
</dbReference>
<evidence type="ECO:0000256" key="5">
    <source>
        <dbReference type="ARBA" id="ARBA00022553"/>
    </source>
</evidence>
<dbReference type="SUPFAM" id="SSF103190">
    <property type="entry name" value="Sensory domain-like"/>
    <property type="match status" value="1"/>
</dbReference>
<evidence type="ECO:0000256" key="12">
    <source>
        <dbReference type="ARBA" id="ARBA00023012"/>
    </source>
</evidence>
<reference evidence="16" key="1">
    <citation type="submission" date="2021-03" db="EMBL/GenBank/DDBJ databases">
        <title>Leucobacter chromiisoli sp. nov., isolated from chromium-containing soil of chemical plant.</title>
        <authorList>
            <person name="Xu Z."/>
        </authorList>
    </citation>
    <scope>NUCLEOTIDE SEQUENCE</scope>
    <source>
        <strain evidence="16">K 70/01</strain>
    </source>
</reference>
<dbReference type="EMBL" id="JAGFBF010000001">
    <property type="protein sequence ID" value="MBO2989165.1"/>
    <property type="molecule type" value="Genomic_DNA"/>
</dbReference>
<keyword evidence="10" id="KW-0067">ATP-binding</keyword>
<keyword evidence="11 14" id="KW-1133">Transmembrane helix</keyword>
<dbReference type="PROSITE" id="PS50109">
    <property type="entry name" value="HIS_KIN"/>
    <property type="match status" value="1"/>
</dbReference>
<evidence type="ECO:0000256" key="11">
    <source>
        <dbReference type="ARBA" id="ARBA00022989"/>
    </source>
</evidence>
<keyword evidence="7 14" id="KW-0812">Transmembrane</keyword>
<evidence type="ECO:0000313" key="17">
    <source>
        <dbReference type="Proteomes" id="UP000668403"/>
    </source>
</evidence>
<evidence type="ECO:0000256" key="4">
    <source>
        <dbReference type="ARBA" id="ARBA00022475"/>
    </source>
</evidence>
<feature type="transmembrane region" description="Helical" evidence="14">
    <location>
        <begin position="168"/>
        <end position="189"/>
    </location>
</feature>
<dbReference type="Proteomes" id="UP000668403">
    <property type="component" value="Unassembled WGS sequence"/>
</dbReference>
<sequence>MSRINSRSTATKVFIALGLTAIVLAAAVAVFLVLDSQRTVRAEAEHVTSAVAGAISADPGVVAALDSDDPTGALQPVAERIMVSSDVDFVTVMTVEGIRVTHAETENIGKPYVGTIPDAPRMLTEEYTGTLGPSVRTITPVFDGDEQRGWVSVGVTISSITETVAARLPIVIAWFLGLVVAGLIGALIARRATRRVTGDLEPVRVQDAVLAYESIRTLGEALRAQTHEHGNRMHTAIALMELGRTDEAIEVLAETSRQSQTLVDHAASGDGDPTVGALLLGKSAQAQERGVVWISDIIPNTPRSTLRAMDAITLLGNVIDNAIDAAAAGPEPRWVNVRLGPGTPSGVRFVVRDSGTGIPDELADRAFDFGVSTKPSDAGGRGVGLALVRSIVDQAGGQIQISGSPTTVLITLPEQAT</sequence>
<dbReference type="Gene3D" id="3.30.450.20">
    <property type="entry name" value="PAS domain"/>
    <property type="match status" value="1"/>
</dbReference>
<dbReference type="RefSeq" id="WP_208237035.1">
    <property type="nucleotide sequence ID" value="NZ_BAAAQU010000001.1"/>
</dbReference>
<keyword evidence="8" id="KW-0547">Nucleotide-binding</keyword>
<organism evidence="16 17">
    <name type="scientific">Leucobacter tardus</name>
    <dbReference type="NCBI Taxonomy" id="501483"/>
    <lineage>
        <taxon>Bacteria</taxon>
        <taxon>Bacillati</taxon>
        <taxon>Actinomycetota</taxon>
        <taxon>Actinomycetes</taxon>
        <taxon>Micrococcales</taxon>
        <taxon>Microbacteriaceae</taxon>
        <taxon>Leucobacter</taxon>
    </lineage>
</organism>
<dbReference type="InterPro" id="IPR033463">
    <property type="entry name" value="sCache_3"/>
</dbReference>
<evidence type="ECO:0000256" key="2">
    <source>
        <dbReference type="ARBA" id="ARBA00004651"/>
    </source>
</evidence>
<dbReference type="PANTHER" id="PTHR44936">
    <property type="entry name" value="SENSOR PROTEIN CREC"/>
    <property type="match status" value="1"/>
</dbReference>
<dbReference type="GO" id="GO:0005524">
    <property type="term" value="F:ATP binding"/>
    <property type="evidence" value="ECO:0007669"/>
    <property type="project" value="UniProtKB-KW"/>
</dbReference>
<keyword evidence="4" id="KW-1003">Cell membrane</keyword>
<evidence type="ECO:0000313" key="16">
    <source>
        <dbReference type="EMBL" id="MBO2989165.1"/>
    </source>
</evidence>
<dbReference type="Gene3D" id="3.30.565.10">
    <property type="entry name" value="Histidine kinase-like ATPase, C-terminal domain"/>
    <property type="match status" value="1"/>
</dbReference>
<dbReference type="Pfam" id="PF17203">
    <property type="entry name" value="sCache_3_2"/>
    <property type="match status" value="1"/>
</dbReference>
<dbReference type="PANTHER" id="PTHR44936:SF9">
    <property type="entry name" value="SENSOR PROTEIN CREC"/>
    <property type="match status" value="1"/>
</dbReference>
<keyword evidence="5" id="KW-0597">Phosphoprotein</keyword>
<dbReference type="AlphaFoldDB" id="A0A939QBH3"/>
<evidence type="ECO:0000256" key="10">
    <source>
        <dbReference type="ARBA" id="ARBA00022840"/>
    </source>
</evidence>
<name>A0A939QBH3_9MICO</name>
<dbReference type="InterPro" id="IPR003594">
    <property type="entry name" value="HATPase_dom"/>
</dbReference>
<feature type="domain" description="Histidine kinase" evidence="15">
    <location>
        <begin position="314"/>
        <end position="416"/>
    </location>
</feature>
<dbReference type="InterPro" id="IPR004358">
    <property type="entry name" value="Sig_transdc_His_kin-like_C"/>
</dbReference>
<accession>A0A939QBH3</accession>
<proteinExistence type="predicted"/>
<evidence type="ECO:0000256" key="14">
    <source>
        <dbReference type="SAM" id="Phobius"/>
    </source>
</evidence>
<evidence type="ECO:0000256" key="8">
    <source>
        <dbReference type="ARBA" id="ARBA00022741"/>
    </source>
</evidence>
<keyword evidence="13 14" id="KW-0472">Membrane</keyword>
<dbReference type="SUPFAM" id="SSF55874">
    <property type="entry name" value="ATPase domain of HSP90 chaperone/DNA topoisomerase II/histidine kinase"/>
    <property type="match status" value="1"/>
</dbReference>
<comment type="caution">
    <text evidence="16">The sequence shown here is derived from an EMBL/GenBank/DDBJ whole genome shotgun (WGS) entry which is preliminary data.</text>
</comment>
<dbReference type="InterPro" id="IPR050980">
    <property type="entry name" value="2C_sensor_his_kinase"/>
</dbReference>
<dbReference type="InterPro" id="IPR016120">
    <property type="entry name" value="Sig_transdc_His_kin_SpoOB"/>
</dbReference>
<dbReference type="InterPro" id="IPR036890">
    <property type="entry name" value="HATPase_C_sf"/>
</dbReference>
<evidence type="ECO:0000256" key="3">
    <source>
        <dbReference type="ARBA" id="ARBA00012438"/>
    </source>
</evidence>
<keyword evidence="9" id="KW-0418">Kinase</keyword>
<dbReference type="InterPro" id="IPR029151">
    <property type="entry name" value="Sensor-like_sf"/>
</dbReference>
<comment type="subcellular location">
    <subcellularLocation>
        <location evidence="2">Cell membrane</location>
        <topology evidence="2">Multi-pass membrane protein</topology>
    </subcellularLocation>
</comment>
<evidence type="ECO:0000256" key="9">
    <source>
        <dbReference type="ARBA" id="ARBA00022777"/>
    </source>
</evidence>
<dbReference type="InterPro" id="IPR005467">
    <property type="entry name" value="His_kinase_dom"/>
</dbReference>